<organism evidence="1 2">
    <name type="scientific">Clostridium oryzae</name>
    <dbReference type="NCBI Taxonomy" id="1450648"/>
    <lineage>
        <taxon>Bacteria</taxon>
        <taxon>Bacillati</taxon>
        <taxon>Bacillota</taxon>
        <taxon>Clostridia</taxon>
        <taxon>Eubacteriales</taxon>
        <taxon>Clostridiaceae</taxon>
        <taxon>Clostridium</taxon>
    </lineage>
</organism>
<accession>A0A1V4IDV0</accession>
<dbReference type="AlphaFoldDB" id="A0A1V4IDV0"/>
<dbReference type="RefSeq" id="WP_079427319.1">
    <property type="nucleotide sequence ID" value="NZ_MZGV01000062.1"/>
</dbReference>
<proteinExistence type="predicted"/>
<dbReference type="OrthoDB" id="1642058at2"/>
<dbReference type="Pfam" id="PF14199">
    <property type="entry name" value="DUF4317"/>
    <property type="match status" value="1"/>
</dbReference>
<comment type="caution">
    <text evidence="1">The sequence shown here is derived from an EMBL/GenBank/DDBJ whole genome shotgun (WGS) entry which is preliminary data.</text>
</comment>
<reference evidence="1 2" key="1">
    <citation type="submission" date="2017-03" db="EMBL/GenBank/DDBJ databases">
        <title>Genome sequence of Clostridium oryzae DSM 28571.</title>
        <authorList>
            <person name="Poehlein A."/>
            <person name="Daniel R."/>
        </authorList>
    </citation>
    <scope>NUCLEOTIDE SEQUENCE [LARGE SCALE GENOMIC DNA]</scope>
    <source>
        <strain evidence="1 2">DSM 28571</strain>
    </source>
</reference>
<evidence type="ECO:0008006" key="3">
    <source>
        <dbReference type="Google" id="ProtNLM"/>
    </source>
</evidence>
<keyword evidence="2" id="KW-1185">Reference proteome</keyword>
<sequence>MNKQDLAGIRRELKADNTMLQISDIYSVYLKKDNQEIIHSQFEYFDSMDSEKQELYLKNFKKILSGALDTKLFELDFVNIDDEDNTQNILYSAVNNDRDTFREETDKIVNKIAENYKYETDVVITFIKAEYWKGASKRRNEEAEEAKDDSVFAFQFMMCSINKIEPPKKTLKFDYIEREFKASTALDFTINLNSPLDGFMFPAFNNNSADANKVMYYTDKPKEINENFVKGLLDCGLKKTAQQEKEEFVGVLKTVVGEKIAPETMQCIYEKLSEKLNDTEEESEVPVVSAADVKEVLEESGIEDVDGVEEAYNEVIGDINYEFKVQNIVPVMDTKSIKISTEDISLSIAPKELKNIRKVKDSNGNTCLLIELNDEVVIDGFEIPIGEI</sequence>
<protein>
    <recommendedName>
        <fullName evidence="3">DUF4317 family protein</fullName>
    </recommendedName>
</protein>
<dbReference type="EMBL" id="MZGV01000062">
    <property type="protein sequence ID" value="OPJ58178.1"/>
    <property type="molecule type" value="Genomic_DNA"/>
</dbReference>
<name>A0A1V4IDV0_9CLOT</name>
<dbReference type="Proteomes" id="UP000190080">
    <property type="component" value="Unassembled WGS sequence"/>
</dbReference>
<evidence type="ECO:0000313" key="1">
    <source>
        <dbReference type="EMBL" id="OPJ58178.1"/>
    </source>
</evidence>
<dbReference type="STRING" id="1450648.CLORY_37420"/>
<evidence type="ECO:0000313" key="2">
    <source>
        <dbReference type="Proteomes" id="UP000190080"/>
    </source>
</evidence>
<gene>
    <name evidence="1" type="ORF">CLORY_37420</name>
</gene>
<dbReference type="InterPro" id="IPR025466">
    <property type="entry name" value="DUF4317"/>
</dbReference>